<keyword evidence="5" id="KW-1185">Reference proteome</keyword>
<dbReference type="PANTHER" id="PTHR46766:SF1">
    <property type="entry name" value="GLUTAMINE-RICH PROTEIN 2"/>
    <property type="match status" value="1"/>
</dbReference>
<evidence type="ECO:0000259" key="3">
    <source>
        <dbReference type="Pfam" id="PF16043"/>
    </source>
</evidence>
<evidence type="ECO:0000256" key="1">
    <source>
        <dbReference type="SAM" id="Coils"/>
    </source>
</evidence>
<accession>A0AA38M6S8</accession>
<evidence type="ECO:0000313" key="4">
    <source>
        <dbReference type="EMBL" id="KAJ3645501.1"/>
    </source>
</evidence>
<name>A0AA38M6S8_9CUCU</name>
<organism evidence="4 5">
    <name type="scientific">Zophobas morio</name>
    <dbReference type="NCBI Taxonomy" id="2755281"/>
    <lineage>
        <taxon>Eukaryota</taxon>
        <taxon>Metazoa</taxon>
        <taxon>Ecdysozoa</taxon>
        <taxon>Arthropoda</taxon>
        <taxon>Hexapoda</taxon>
        <taxon>Insecta</taxon>
        <taxon>Pterygota</taxon>
        <taxon>Neoptera</taxon>
        <taxon>Endopterygota</taxon>
        <taxon>Coleoptera</taxon>
        <taxon>Polyphaga</taxon>
        <taxon>Cucujiformia</taxon>
        <taxon>Tenebrionidae</taxon>
        <taxon>Zophobas</taxon>
    </lineage>
</organism>
<evidence type="ECO:0000313" key="5">
    <source>
        <dbReference type="Proteomes" id="UP001168821"/>
    </source>
</evidence>
<keyword evidence="1" id="KW-0175">Coiled coil</keyword>
<reference evidence="4" key="1">
    <citation type="journal article" date="2023" name="G3 (Bethesda)">
        <title>Whole genome assemblies of Zophobas morio and Tenebrio molitor.</title>
        <authorList>
            <person name="Kaur S."/>
            <person name="Stinson S.A."/>
            <person name="diCenzo G.C."/>
        </authorList>
    </citation>
    <scope>NUCLEOTIDE SEQUENCE</scope>
    <source>
        <strain evidence="4">QUZm001</strain>
    </source>
</reference>
<feature type="domain" description="DUF4795" evidence="3">
    <location>
        <begin position="485"/>
        <end position="688"/>
    </location>
</feature>
<feature type="coiled-coil region" evidence="1">
    <location>
        <begin position="571"/>
        <end position="643"/>
    </location>
</feature>
<feature type="compositionally biased region" description="Basic and acidic residues" evidence="2">
    <location>
        <begin position="95"/>
        <end position="111"/>
    </location>
</feature>
<feature type="region of interest" description="Disordered" evidence="2">
    <location>
        <begin position="328"/>
        <end position="360"/>
    </location>
</feature>
<sequence>MVDLSINESVINFQILQVLLHVIIQQLTLNDLAVEFRGPDSDRVQAIIATNKTTTKVYPEYTVIGGKDKKKSTGNKKKISLQDITKVKQSEEKKEKELRVIERRKDSREDPDPNPLPLKSPQGSLVGVNTVVLIDSKSALPQYTVALSKTAFDGVLNELDNLKEEIKELRELPSNFGLIQSTRDSTGPIVDMYQNLRLAKRMDATEITIQKLGSLVEDLARSELGADVQQRVQEVKMSIDQSSFASDRKGSVFGNLETRVAHLETSVKELKKTGVVAAPVDHTRAETASVAKGETASVARGETASVARGETASVVKSETASIAKSETASVARSEVKSEGRGTVQGSVAPETPSRKSTAKSDVIKVLSPQEPFTSVVENVELSELTPTDAVAMIQEEFHNLSKWMISSIKEIEQSKVTGEAEGGEVSTAVVEKKFKQYAQELSDMNDLYNNQIKLLNEQFASVQDDINDVYTKLEVVLPGGDSTGVGAETTADLASKLVLLEKEIITISEQAQNLVEGRDERDKQTQAIMEQLDVLKIVKANREDLEDALGEKADACMINRKVSHDQFDAACDDLSKGIEEALNKLEEQAEMWQQALDSIQKEVGNKLDKMEVDPLRDFVNSKLKALQEKFKSLTALKREQEAAGTKTKLLRNVNCISCDKDVVMRREMDQSLKPKAYAMPPSRNMAPYLAYELDQLRKQQKCVPGSKNLNFIETALKTRGQKEKDHICNRYCGGSHTVTTPQQRVTRLGHFLEQWGPEISPLQDEYIKGIDNHMYKSRDENLYKKTNKREGQQGRISKGAAQPESDKPQQDRSTLINAEAQGAIASEEESKAMGPDKQVNNIGAVPVDPQQIQLRAFQTQ</sequence>
<dbReference type="EMBL" id="JALNTZ010000007">
    <property type="protein sequence ID" value="KAJ3645501.1"/>
    <property type="molecule type" value="Genomic_DNA"/>
</dbReference>
<dbReference type="Proteomes" id="UP001168821">
    <property type="component" value="Unassembled WGS sequence"/>
</dbReference>
<dbReference type="PANTHER" id="PTHR46766">
    <property type="entry name" value="GLUTAMINE-RICH PROTEIN 2"/>
    <property type="match status" value="1"/>
</dbReference>
<dbReference type="InterPro" id="IPR032013">
    <property type="entry name" value="DUF4795"/>
</dbReference>
<comment type="caution">
    <text evidence="4">The sequence shown here is derived from an EMBL/GenBank/DDBJ whole genome shotgun (WGS) entry which is preliminary data.</text>
</comment>
<feature type="region of interest" description="Disordered" evidence="2">
    <location>
        <begin position="778"/>
        <end position="848"/>
    </location>
</feature>
<proteinExistence type="predicted"/>
<evidence type="ECO:0000256" key="2">
    <source>
        <dbReference type="SAM" id="MobiDB-lite"/>
    </source>
</evidence>
<protein>
    <recommendedName>
        <fullName evidence="3">DUF4795 domain-containing protein</fullName>
    </recommendedName>
</protein>
<feature type="compositionally biased region" description="Basic and acidic residues" evidence="2">
    <location>
        <begin position="778"/>
        <end position="792"/>
    </location>
</feature>
<feature type="region of interest" description="Disordered" evidence="2">
    <location>
        <begin position="95"/>
        <end position="122"/>
    </location>
</feature>
<feature type="coiled-coil region" evidence="1">
    <location>
        <begin position="438"/>
        <end position="465"/>
    </location>
</feature>
<dbReference type="Pfam" id="PF16043">
    <property type="entry name" value="DUF4795"/>
    <property type="match status" value="1"/>
</dbReference>
<gene>
    <name evidence="4" type="ORF">Zmor_023151</name>
</gene>
<dbReference type="AlphaFoldDB" id="A0AA38M6S8"/>